<dbReference type="Ensembl" id="ENSNMLT00000012625.1">
    <property type="protein sequence ID" value="ENSNMLP00000011162.1"/>
    <property type="gene ID" value="ENSNMLG00000007662.1"/>
</dbReference>
<reference evidence="9" key="1">
    <citation type="submission" date="2025-08" db="UniProtKB">
        <authorList>
            <consortium name="Ensembl"/>
        </authorList>
    </citation>
    <scope>IDENTIFICATION</scope>
</reference>
<reference evidence="9" key="2">
    <citation type="submission" date="2025-09" db="UniProtKB">
        <authorList>
            <consortium name="Ensembl"/>
        </authorList>
    </citation>
    <scope>IDENTIFICATION</scope>
</reference>
<feature type="domain" description="SRCR" evidence="8">
    <location>
        <begin position="116"/>
        <end position="209"/>
    </location>
</feature>
<keyword evidence="5 7" id="KW-1015">Disulfide bond</keyword>
<dbReference type="PRINTS" id="PR00258">
    <property type="entry name" value="SPERACTRCPTR"/>
</dbReference>
<proteinExistence type="predicted"/>
<dbReference type="PANTHER" id="PTHR48071:SF15">
    <property type="entry name" value="SRCR DOMAIN-CONTAINING PROTEIN"/>
    <property type="match status" value="1"/>
</dbReference>
<dbReference type="Proteomes" id="UP000694523">
    <property type="component" value="Unplaced"/>
</dbReference>
<evidence type="ECO:0000256" key="3">
    <source>
        <dbReference type="ARBA" id="ARBA00022729"/>
    </source>
</evidence>
<evidence type="ECO:0000256" key="7">
    <source>
        <dbReference type="PROSITE-ProRule" id="PRU00196"/>
    </source>
</evidence>
<dbReference type="Pfam" id="PF00530">
    <property type="entry name" value="SRCR"/>
    <property type="match status" value="3"/>
</dbReference>
<dbReference type="SUPFAM" id="SSF56487">
    <property type="entry name" value="SRCR-like"/>
    <property type="match status" value="4"/>
</dbReference>
<dbReference type="GO" id="GO:0004252">
    <property type="term" value="F:serine-type endopeptidase activity"/>
    <property type="evidence" value="ECO:0007669"/>
    <property type="project" value="TreeGrafter"/>
</dbReference>
<evidence type="ECO:0000256" key="2">
    <source>
        <dbReference type="ARBA" id="ARBA00022525"/>
    </source>
</evidence>
<dbReference type="PANTHER" id="PTHR48071">
    <property type="entry name" value="SRCR DOMAIN-CONTAINING PROTEIN"/>
    <property type="match status" value="1"/>
</dbReference>
<evidence type="ECO:0000256" key="5">
    <source>
        <dbReference type="ARBA" id="ARBA00023157"/>
    </source>
</evidence>
<comment type="subcellular location">
    <subcellularLocation>
        <location evidence="1">Secreted</location>
    </subcellularLocation>
</comment>
<evidence type="ECO:0000256" key="1">
    <source>
        <dbReference type="ARBA" id="ARBA00004613"/>
    </source>
</evidence>
<evidence type="ECO:0000259" key="8">
    <source>
        <dbReference type="PROSITE" id="PS50287"/>
    </source>
</evidence>
<feature type="domain" description="SRCR" evidence="8">
    <location>
        <begin position="307"/>
        <end position="414"/>
    </location>
</feature>
<comment type="caution">
    <text evidence="7">Lacks conserved residue(s) required for the propagation of feature annotation.</text>
</comment>
<keyword evidence="3" id="KW-0732">Signal</keyword>
<evidence type="ECO:0000256" key="6">
    <source>
        <dbReference type="ARBA" id="ARBA00023180"/>
    </source>
</evidence>
<dbReference type="GO" id="GO:0031638">
    <property type="term" value="P:zymogen activation"/>
    <property type="evidence" value="ECO:0007669"/>
    <property type="project" value="TreeGrafter"/>
</dbReference>
<dbReference type="GO" id="GO:0005886">
    <property type="term" value="C:plasma membrane"/>
    <property type="evidence" value="ECO:0007669"/>
    <property type="project" value="TreeGrafter"/>
</dbReference>
<keyword evidence="4" id="KW-0677">Repeat</keyword>
<name>A0A8C6WJ53_9GOBI</name>
<dbReference type="InterPro" id="IPR001190">
    <property type="entry name" value="SRCR"/>
</dbReference>
<protein>
    <recommendedName>
        <fullName evidence="8">SRCR domain-containing protein</fullName>
    </recommendedName>
</protein>
<keyword evidence="2" id="KW-0964">Secreted</keyword>
<dbReference type="PROSITE" id="PS50287">
    <property type="entry name" value="SRCR_2"/>
    <property type="match status" value="3"/>
</dbReference>
<dbReference type="Gene3D" id="3.10.250.10">
    <property type="entry name" value="SRCR-like domain"/>
    <property type="match status" value="4"/>
</dbReference>
<evidence type="ECO:0000313" key="10">
    <source>
        <dbReference type="Proteomes" id="UP000694523"/>
    </source>
</evidence>
<feature type="disulfide bond" evidence="7">
    <location>
        <begin position="276"/>
        <end position="286"/>
    </location>
</feature>
<organism evidence="9 10">
    <name type="scientific">Neogobius melanostomus</name>
    <name type="common">round goby</name>
    <dbReference type="NCBI Taxonomy" id="47308"/>
    <lineage>
        <taxon>Eukaryota</taxon>
        <taxon>Metazoa</taxon>
        <taxon>Chordata</taxon>
        <taxon>Craniata</taxon>
        <taxon>Vertebrata</taxon>
        <taxon>Euteleostomi</taxon>
        <taxon>Actinopterygii</taxon>
        <taxon>Neopterygii</taxon>
        <taxon>Teleostei</taxon>
        <taxon>Neoteleostei</taxon>
        <taxon>Acanthomorphata</taxon>
        <taxon>Gobiaria</taxon>
        <taxon>Gobiiformes</taxon>
        <taxon>Gobioidei</taxon>
        <taxon>Gobiidae</taxon>
        <taxon>Benthophilinae</taxon>
        <taxon>Neogobiini</taxon>
        <taxon>Neogobius</taxon>
    </lineage>
</organism>
<evidence type="ECO:0000313" key="9">
    <source>
        <dbReference type="Ensembl" id="ENSNMLP00000011162.1"/>
    </source>
</evidence>
<accession>A0A8C6WJ53</accession>
<dbReference type="AlphaFoldDB" id="A0A8C6WJ53"/>
<feature type="domain" description="SRCR" evidence="8">
    <location>
        <begin position="212"/>
        <end position="304"/>
    </location>
</feature>
<keyword evidence="6" id="KW-0325">Glycoprotein</keyword>
<dbReference type="GO" id="GO:0005615">
    <property type="term" value="C:extracellular space"/>
    <property type="evidence" value="ECO:0007669"/>
    <property type="project" value="TreeGrafter"/>
</dbReference>
<evidence type="ECO:0000256" key="4">
    <source>
        <dbReference type="ARBA" id="ARBA00022737"/>
    </source>
</evidence>
<dbReference type="InterPro" id="IPR036772">
    <property type="entry name" value="SRCR-like_dom_sf"/>
</dbReference>
<dbReference type="SMART" id="SM00202">
    <property type="entry name" value="SR"/>
    <property type="match status" value="3"/>
</dbReference>
<sequence length="473" mass="51621">MCVVQHSVCCLSLVHLSQTPHYGAIPLPPLLCHIWSRWTCLKLRVCSSGFKVQSYCRHECAPLPPPPHRVGLLLHCRRGKSQLSNCIYFYSGCGCHLTVLFLQNTFDKNENASEPLRLVGGASRCQGTVEAELRGEWRRVTTSFTWDLEAAAVVCRDLDCGFPVSTEKRVGSDLSEVWSVITDCVMQSSVRGCLHDDGSSNSLLQVICSDSVRLVGGRSLCSGSLQIQDQSLAQSWAGVCEGALDRRGAEVLCRELGCGAPLLQGALSPLGQTFHCEGNESKLMDCNRTRTGPETCPTLNLTCKEPLRLVGGASRCEGTVEAELRGEWRRVLPYGSWDLEATTAVCRGLDCGSAVSTERRVGSDWSKVWGFTTYCMKKSSVRDCLLDDRRSSPFLLQVICSDSVRLVGGRSLCSGSLQIQDQSLGQSWAGSVRGLGPSRAEVLCRELGCGLLSSRGRSLLWGRRSTVRETSLS</sequence>
<keyword evidence="10" id="KW-1185">Reference proteome</keyword>